<gene>
    <name evidence="2" type="ORF">NCGR_LOCUS22915</name>
</gene>
<feature type="compositionally biased region" description="Basic and acidic residues" evidence="1">
    <location>
        <begin position="33"/>
        <end position="42"/>
    </location>
</feature>
<comment type="caution">
    <text evidence="2">The sequence shown here is derived from an EMBL/GenBank/DDBJ whole genome shotgun (WGS) entry which is preliminary data.</text>
</comment>
<evidence type="ECO:0000313" key="2">
    <source>
        <dbReference type="EMBL" id="CAD6233590.1"/>
    </source>
</evidence>
<feature type="region of interest" description="Disordered" evidence="1">
    <location>
        <begin position="1"/>
        <end position="42"/>
    </location>
</feature>
<dbReference type="EMBL" id="CAJGYO010000005">
    <property type="protein sequence ID" value="CAD6233590.1"/>
    <property type="molecule type" value="Genomic_DNA"/>
</dbReference>
<protein>
    <submittedName>
        <fullName evidence="2">Uncharacterized protein</fullName>
    </submittedName>
</protein>
<sequence>MASSAASSHAAASADASDAVERLSEQQSCRAQEAVKEDSAESRTIEAMVLAAPAACGGCAARGPASELER</sequence>
<dbReference type="AlphaFoldDB" id="A0A811P1X6"/>
<accession>A0A811P1X6</accession>
<name>A0A811P1X6_9POAL</name>
<dbReference type="Proteomes" id="UP000604825">
    <property type="component" value="Unassembled WGS sequence"/>
</dbReference>
<organism evidence="2 3">
    <name type="scientific">Miscanthus lutarioriparius</name>
    <dbReference type="NCBI Taxonomy" id="422564"/>
    <lineage>
        <taxon>Eukaryota</taxon>
        <taxon>Viridiplantae</taxon>
        <taxon>Streptophyta</taxon>
        <taxon>Embryophyta</taxon>
        <taxon>Tracheophyta</taxon>
        <taxon>Spermatophyta</taxon>
        <taxon>Magnoliopsida</taxon>
        <taxon>Liliopsida</taxon>
        <taxon>Poales</taxon>
        <taxon>Poaceae</taxon>
        <taxon>PACMAD clade</taxon>
        <taxon>Panicoideae</taxon>
        <taxon>Andropogonodae</taxon>
        <taxon>Andropogoneae</taxon>
        <taxon>Saccharinae</taxon>
        <taxon>Miscanthus</taxon>
    </lineage>
</organism>
<feature type="compositionally biased region" description="Low complexity" evidence="1">
    <location>
        <begin position="1"/>
        <end position="17"/>
    </location>
</feature>
<reference evidence="2" key="1">
    <citation type="submission" date="2020-10" db="EMBL/GenBank/DDBJ databases">
        <authorList>
            <person name="Han B."/>
            <person name="Lu T."/>
            <person name="Zhao Q."/>
            <person name="Huang X."/>
            <person name="Zhao Y."/>
        </authorList>
    </citation>
    <scope>NUCLEOTIDE SEQUENCE</scope>
</reference>
<evidence type="ECO:0000313" key="3">
    <source>
        <dbReference type="Proteomes" id="UP000604825"/>
    </source>
</evidence>
<proteinExistence type="predicted"/>
<keyword evidence="3" id="KW-1185">Reference proteome</keyword>
<evidence type="ECO:0000256" key="1">
    <source>
        <dbReference type="SAM" id="MobiDB-lite"/>
    </source>
</evidence>